<dbReference type="GO" id="GO:0006520">
    <property type="term" value="P:amino acid metabolic process"/>
    <property type="evidence" value="ECO:0007669"/>
    <property type="project" value="TreeGrafter"/>
</dbReference>
<dbReference type="CDD" id="cd00609">
    <property type="entry name" value="AAT_like"/>
    <property type="match status" value="1"/>
</dbReference>
<dbReference type="Gene3D" id="3.90.1150.10">
    <property type="entry name" value="Aspartate Aminotransferase, domain 1"/>
    <property type="match status" value="1"/>
</dbReference>
<evidence type="ECO:0000313" key="4">
    <source>
        <dbReference type="Proteomes" id="UP000193944"/>
    </source>
</evidence>
<dbReference type="OrthoDB" id="7042322at2759"/>
<dbReference type="GO" id="GO:0008483">
    <property type="term" value="F:transaminase activity"/>
    <property type="evidence" value="ECO:0007669"/>
    <property type="project" value="TreeGrafter"/>
</dbReference>
<accession>A0A1Y1XJA0</accession>
<dbReference type="AlphaFoldDB" id="A0A1Y1XJA0"/>
<dbReference type="PRINTS" id="PR00753">
    <property type="entry name" value="ACCSYNTHASE"/>
</dbReference>
<dbReference type="PANTHER" id="PTHR43795">
    <property type="entry name" value="BIFUNCTIONAL ASPARTATE AMINOTRANSFERASE AND GLUTAMATE/ASPARTATE-PREPHENATE AMINOTRANSFERASE-RELATED"/>
    <property type="match status" value="1"/>
</dbReference>
<dbReference type="InterPro" id="IPR015422">
    <property type="entry name" value="PyrdxlP-dep_Trfase_small"/>
</dbReference>
<keyword evidence="4" id="KW-1185">Reference proteome</keyword>
<dbReference type="SUPFAM" id="SSF53383">
    <property type="entry name" value="PLP-dependent transferases"/>
    <property type="match status" value="1"/>
</dbReference>
<dbReference type="STRING" id="1754192.A0A1Y1XJA0"/>
<dbReference type="InterPro" id="IPR015424">
    <property type="entry name" value="PyrdxlP-dep_Trfase"/>
</dbReference>
<dbReference type="Proteomes" id="UP000193944">
    <property type="component" value="Unassembled WGS sequence"/>
</dbReference>
<proteinExistence type="predicted"/>
<reference evidence="3 4" key="1">
    <citation type="submission" date="2016-08" db="EMBL/GenBank/DDBJ databases">
        <title>A Parts List for Fungal Cellulosomes Revealed by Comparative Genomics.</title>
        <authorList>
            <consortium name="DOE Joint Genome Institute"/>
            <person name="Haitjema C.H."/>
            <person name="Gilmore S.P."/>
            <person name="Henske J.K."/>
            <person name="Solomon K.V."/>
            <person name="De Groot R."/>
            <person name="Kuo A."/>
            <person name="Mondo S.J."/>
            <person name="Salamov A.A."/>
            <person name="Labutti K."/>
            <person name="Zhao Z."/>
            <person name="Chiniquy J."/>
            <person name="Barry K."/>
            <person name="Brewer H.M."/>
            <person name="Purvine S.O."/>
            <person name="Wright A.T."/>
            <person name="Boxma B."/>
            <person name="Van Alen T."/>
            <person name="Hackstein J.H."/>
            <person name="Baker S.E."/>
            <person name="Grigoriev I.V."/>
            <person name="O'Malley M.A."/>
        </authorList>
    </citation>
    <scope>NUCLEOTIDE SEQUENCE [LARGE SCALE GENOMIC DNA]</scope>
    <source>
        <strain evidence="3 4">S4</strain>
    </source>
</reference>
<dbReference type="Pfam" id="PF00155">
    <property type="entry name" value="Aminotran_1_2"/>
    <property type="match status" value="1"/>
</dbReference>
<evidence type="ECO:0000313" key="3">
    <source>
        <dbReference type="EMBL" id="ORX85783.1"/>
    </source>
</evidence>
<reference evidence="3 4" key="2">
    <citation type="submission" date="2016-08" db="EMBL/GenBank/DDBJ databases">
        <title>Pervasive Adenine N6-methylation of Active Genes in Fungi.</title>
        <authorList>
            <consortium name="DOE Joint Genome Institute"/>
            <person name="Mondo S.J."/>
            <person name="Dannebaum R.O."/>
            <person name="Kuo R.C."/>
            <person name="Labutti K."/>
            <person name="Haridas S."/>
            <person name="Kuo A."/>
            <person name="Salamov A."/>
            <person name="Ahrendt S.R."/>
            <person name="Lipzen A."/>
            <person name="Sullivan W."/>
            <person name="Andreopoulos W.B."/>
            <person name="Clum A."/>
            <person name="Lindquist E."/>
            <person name="Daum C."/>
            <person name="Ramamoorthy G.K."/>
            <person name="Gryganskyi A."/>
            <person name="Culley D."/>
            <person name="Magnuson J.K."/>
            <person name="James T.Y."/>
            <person name="O'Malley M.A."/>
            <person name="Stajich J.E."/>
            <person name="Spatafora J.W."/>
            <person name="Visel A."/>
            <person name="Grigoriev I.V."/>
        </authorList>
    </citation>
    <scope>NUCLEOTIDE SEQUENCE [LARGE SCALE GENOMIC DNA]</scope>
    <source>
        <strain evidence="3 4">S4</strain>
    </source>
</reference>
<gene>
    <name evidence="3" type="ORF">BCR32DRAFT_325274</name>
</gene>
<feature type="domain" description="Aminotransferase class I/classII large" evidence="2">
    <location>
        <begin position="102"/>
        <end position="506"/>
    </location>
</feature>
<dbReference type="EMBL" id="MCFG01000030">
    <property type="protein sequence ID" value="ORX85783.1"/>
    <property type="molecule type" value="Genomic_DNA"/>
</dbReference>
<comment type="caution">
    <text evidence="3">The sequence shown here is derived from an EMBL/GenBank/DDBJ whole genome shotgun (WGS) entry which is preliminary data.</text>
</comment>
<evidence type="ECO:0000256" key="1">
    <source>
        <dbReference type="ARBA" id="ARBA00022898"/>
    </source>
</evidence>
<evidence type="ECO:0000259" key="2">
    <source>
        <dbReference type="Pfam" id="PF00155"/>
    </source>
</evidence>
<dbReference type="InterPro" id="IPR004839">
    <property type="entry name" value="Aminotransferase_I/II_large"/>
</dbReference>
<sequence>MSLPVSNNKRDYMHINENPFGFHEDMIVKKAKYTNDDHGTFRIPSIERNNKRIRRSLAAVKKSGPKLSRRALEIQKEDFFLGKGMNIVRNNKYHPKNNPNGIINLGTAENRMNNVELLSKINDPKTSNITPEHLLYGPNPGSDKLREEIADLLNRHFHPKILLNKENICVGNGCGPLINLCGEVLFDQGDAVLVPGPFYGGFDTDLKYGARVYTVPVEHAEDDCLKVTEEALETALRNATRPVKGIIIANPNNPFGRSYSAEQLLLFCNFAKSHDLIVVCDEIYGLSSWKSIVSKNIEIGKTLEDYKCHCEKCMKYKDFKRISTKMDGKNTSYKHTPIFSLDLPDIENTHALWGFSKDFCLNGLRIGVTISYSKVVMTAMQKICFLTCIPTSIDNILVNMLSNHEWTDNFIINNNRKLFKSYSHLTNSLKAHDVPFITGGSGFFIYIDLHQAGLNEYDLWMKLLEGGLYISPSQAFFSKDTEEERNWFRICFAVEQTDLDLSLERLYKVLKSAKN</sequence>
<dbReference type="InterPro" id="IPR015421">
    <property type="entry name" value="PyrdxlP-dep_Trfase_major"/>
</dbReference>
<dbReference type="PANTHER" id="PTHR43795:SF39">
    <property type="entry name" value="AMINOTRANSFERASE CLASS I_CLASSII DOMAIN-CONTAINING PROTEIN"/>
    <property type="match status" value="1"/>
</dbReference>
<dbReference type="GO" id="GO:0030170">
    <property type="term" value="F:pyridoxal phosphate binding"/>
    <property type="evidence" value="ECO:0007669"/>
    <property type="project" value="InterPro"/>
</dbReference>
<organism evidence="3 4">
    <name type="scientific">Anaeromyces robustus</name>
    <dbReference type="NCBI Taxonomy" id="1754192"/>
    <lineage>
        <taxon>Eukaryota</taxon>
        <taxon>Fungi</taxon>
        <taxon>Fungi incertae sedis</taxon>
        <taxon>Chytridiomycota</taxon>
        <taxon>Chytridiomycota incertae sedis</taxon>
        <taxon>Neocallimastigomycetes</taxon>
        <taxon>Neocallimastigales</taxon>
        <taxon>Neocallimastigaceae</taxon>
        <taxon>Anaeromyces</taxon>
    </lineage>
</organism>
<name>A0A1Y1XJA0_9FUNG</name>
<dbReference type="InterPro" id="IPR050478">
    <property type="entry name" value="Ethylene_sulfur-biosynth"/>
</dbReference>
<dbReference type="Gene3D" id="3.40.640.10">
    <property type="entry name" value="Type I PLP-dependent aspartate aminotransferase-like (Major domain)"/>
    <property type="match status" value="1"/>
</dbReference>
<keyword evidence="3" id="KW-0808">Transferase</keyword>
<keyword evidence="1" id="KW-0663">Pyridoxal phosphate</keyword>
<protein>
    <submittedName>
        <fullName evidence="3">PLP-dependent transferase</fullName>
    </submittedName>
</protein>